<gene>
    <name evidence="2" type="ORF">EJ08DRAFT_694808</name>
</gene>
<dbReference type="EMBL" id="MU007022">
    <property type="protein sequence ID" value="KAF2433153.1"/>
    <property type="molecule type" value="Genomic_DNA"/>
</dbReference>
<proteinExistence type="predicted"/>
<dbReference type="Proteomes" id="UP000800235">
    <property type="component" value="Unassembled WGS sequence"/>
</dbReference>
<feature type="region of interest" description="Disordered" evidence="1">
    <location>
        <begin position="197"/>
        <end position="231"/>
    </location>
</feature>
<feature type="region of interest" description="Disordered" evidence="1">
    <location>
        <begin position="306"/>
        <end position="332"/>
    </location>
</feature>
<accession>A0A9P4NXF3</accession>
<name>A0A9P4NXF3_9PEZI</name>
<feature type="compositionally biased region" description="Low complexity" evidence="1">
    <location>
        <begin position="123"/>
        <end position="141"/>
    </location>
</feature>
<dbReference type="AlphaFoldDB" id="A0A9P4NXF3"/>
<feature type="region of interest" description="Disordered" evidence="1">
    <location>
        <begin position="357"/>
        <end position="389"/>
    </location>
</feature>
<comment type="caution">
    <text evidence="2">The sequence shown here is derived from an EMBL/GenBank/DDBJ whole genome shotgun (WGS) entry which is preliminary data.</text>
</comment>
<keyword evidence="3" id="KW-1185">Reference proteome</keyword>
<feature type="compositionally biased region" description="Low complexity" evidence="1">
    <location>
        <begin position="201"/>
        <end position="222"/>
    </location>
</feature>
<protein>
    <submittedName>
        <fullName evidence="2">Uncharacterized protein</fullName>
    </submittedName>
</protein>
<reference evidence="2" key="1">
    <citation type="journal article" date="2020" name="Stud. Mycol.">
        <title>101 Dothideomycetes genomes: a test case for predicting lifestyles and emergence of pathogens.</title>
        <authorList>
            <person name="Haridas S."/>
            <person name="Albert R."/>
            <person name="Binder M."/>
            <person name="Bloem J."/>
            <person name="Labutti K."/>
            <person name="Salamov A."/>
            <person name="Andreopoulos B."/>
            <person name="Baker S."/>
            <person name="Barry K."/>
            <person name="Bills G."/>
            <person name="Bluhm B."/>
            <person name="Cannon C."/>
            <person name="Castanera R."/>
            <person name="Culley D."/>
            <person name="Daum C."/>
            <person name="Ezra D."/>
            <person name="Gonzalez J."/>
            <person name="Henrissat B."/>
            <person name="Kuo A."/>
            <person name="Liang C."/>
            <person name="Lipzen A."/>
            <person name="Lutzoni F."/>
            <person name="Magnuson J."/>
            <person name="Mondo S."/>
            <person name="Nolan M."/>
            <person name="Ohm R."/>
            <person name="Pangilinan J."/>
            <person name="Park H.-J."/>
            <person name="Ramirez L."/>
            <person name="Alfaro M."/>
            <person name="Sun H."/>
            <person name="Tritt A."/>
            <person name="Yoshinaga Y."/>
            <person name="Zwiers L.-H."/>
            <person name="Turgeon B."/>
            <person name="Goodwin S."/>
            <person name="Spatafora J."/>
            <person name="Crous P."/>
            <person name="Grigoriev I."/>
        </authorList>
    </citation>
    <scope>NUCLEOTIDE SEQUENCE</scope>
    <source>
        <strain evidence="2">CBS 130266</strain>
    </source>
</reference>
<feature type="region of interest" description="Disordered" evidence="1">
    <location>
        <begin position="115"/>
        <end position="164"/>
    </location>
</feature>
<evidence type="ECO:0000256" key="1">
    <source>
        <dbReference type="SAM" id="MobiDB-lite"/>
    </source>
</evidence>
<organism evidence="2 3">
    <name type="scientific">Tothia fuscella</name>
    <dbReference type="NCBI Taxonomy" id="1048955"/>
    <lineage>
        <taxon>Eukaryota</taxon>
        <taxon>Fungi</taxon>
        <taxon>Dikarya</taxon>
        <taxon>Ascomycota</taxon>
        <taxon>Pezizomycotina</taxon>
        <taxon>Dothideomycetes</taxon>
        <taxon>Pleosporomycetidae</taxon>
        <taxon>Venturiales</taxon>
        <taxon>Cylindrosympodiaceae</taxon>
        <taxon>Tothia</taxon>
    </lineage>
</organism>
<evidence type="ECO:0000313" key="2">
    <source>
        <dbReference type="EMBL" id="KAF2433153.1"/>
    </source>
</evidence>
<sequence length="665" mass="72769">MASPPETSTDSSWTDGQNIRMLMAAIESTGDKVNWDFVQKKLKGQVTSAEALQQFLKLKEEVDSKVIVLGATSASRPAPLRGILLKKTHLQFGPSGITPTNYSCAKPVGGEYLTVWPGSPRPSGDSSTDDVPSSSSEAPVPSDRPRPANITPPCPGPISAGRPYSRGPLQFGPCPRTITKYSSAKLVGVEDCTVWPGTRRPSGYSSTAGTPSSSSHAPTPSGDTIAAGVSLPLPGPSSAERLTCGKPFRLSVSGRTTTSYLVGKCSGLETRTFWPGTPRPDGFYSSNSNLPSCSDIPVLSGCPISAEPSSIPPTPGSAGRPTSRGPLWSSISGRTTTTYSDWRPPLFESRTFWPGTPHPAACPAPDSRSPYKSRIGRTEGISNTATTQSQTSSREYFNLLGLPRELRDIVHGLCVRCPRFWRSRDPAVLPIIKSKSSIDRSPLLRMATIHPLLYVNHQLSAEYAEIREKSIHFSGWMLVSSDPSKSQSFGPFTKACLSTHMQRNLKFCIVGVQNLIPGSKWSDLAHSQRTGAHLERFITNAPNLKYIRILLKDFHYAHEEDAIAVAAVKGMHQNASLPKLEIEWFSKCFPHPVRYLRDPSRQLYFAETDITRDENGKFVVKNYGLLGSDNVMKWIRVKRWDEMITVAFSVEEIEYAGLRSNIGWE</sequence>
<evidence type="ECO:0000313" key="3">
    <source>
        <dbReference type="Proteomes" id="UP000800235"/>
    </source>
</evidence>